<evidence type="ECO:0000313" key="3">
    <source>
        <dbReference type="EMBL" id="KAK4405002.1"/>
    </source>
</evidence>
<accession>A0AAE2C0Y0</accession>
<dbReference type="Proteomes" id="UP001289374">
    <property type="component" value="Unassembled WGS sequence"/>
</dbReference>
<gene>
    <name evidence="3" type="ORF">Sango_0868800</name>
</gene>
<dbReference type="InterPro" id="IPR049224">
    <property type="entry name" value="DUF6821"/>
</dbReference>
<evidence type="ECO:0000256" key="1">
    <source>
        <dbReference type="SAM" id="Phobius"/>
    </source>
</evidence>
<keyword evidence="4" id="KW-1185">Reference proteome</keyword>
<feature type="transmembrane region" description="Helical" evidence="1">
    <location>
        <begin position="140"/>
        <end position="160"/>
    </location>
</feature>
<evidence type="ECO:0000259" key="2">
    <source>
        <dbReference type="Pfam" id="PF20705"/>
    </source>
</evidence>
<dbReference type="AlphaFoldDB" id="A0AAE2C0Y0"/>
<reference evidence="3" key="2">
    <citation type="journal article" date="2024" name="Plant">
        <title>Genomic evolution and insights into agronomic trait innovations of Sesamum species.</title>
        <authorList>
            <person name="Miao H."/>
            <person name="Wang L."/>
            <person name="Qu L."/>
            <person name="Liu H."/>
            <person name="Sun Y."/>
            <person name="Le M."/>
            <person name="Wang Q."/>
            <person name="Wei S."/>
            <person name="Zheng Y."/>
            <person name="Lin W."/>
            <person name="Duan Y."/>
            <person name="Cao H."/>
            <person name="Xiong S."/>
            <person name="Wang X."/>
            <person name="Wei L."/>
            <person name="Li C."/>
            <person name="Ma Q."/>
            <person name="Ju M."/>
            <person name="Zhao R."/>
            <person name="Li G."/>
            <person name="Mu C."/>
            <person name="Tian Q."/>
            <person name="Mei H."/>
            <person name="Zhang T."/>
            <person name="Gao T."/>
            <person name="Zhang H."/>
        </authorList>
    </citation>
    <scope>NUCLEOTIDE SEQUENCE</scope>
    <source>
        <strain evidence="3">K16</strain>
    </source>
</reference>
<name>A0AAE2C0Y0_9LAMI</name>
<proteinExistence type="predicted"/>
<reference evidence="3" key="1">
    <citation type="submission" date="2020-06" db="EMBL/GenBank/DDBJ databases">
        <authorList>
            <person name="Li T."/>
            <person name="Hu X."/>
            <person name="Zhang T."/>
            <person name="Song X."/>
            <person name="Zhang H."/>
            <person name="Dai N."/>
            <person name="Sheng W."/>
            <person name="Hou X."/>
            <person name="Wei L."/>
        </authorList>
    </citation>
    <scope>NUCLEOTIDE SEQUENCE</scope>
    <source>
        <strain evidence="3">K16</strain>
        <tissue evidence="3">Leaf</tissue>
    </source>
</reference>
<dbReference type="Pfam" id="PF20705">
    <property type="entry name" value="DUF6821"/>
    <property type="match status" value="1"/>
</dbReference>
<organism evidence="3 4">
    <name type="scientific">Sesamum angolense</name>
    <dbReference type="NCBI Taxonomy" id="2727404"/>
    <lineage>
        <taxon>Eukaryota</taxon>
        <taxon>Viridiplantae</taxon>
        <taxon>Streptophyta</taxon>
        <taxon>Embryophyta</taxon>
        <taxon>Tracheophyta</taxon>
        <taxon>Spermatophyta</taxon>
        <taxon>Magnoliopsida</taxon>
        <taxon>eudicotyledons</taxon>
        <taxon>Gunneridae</taxon>
        <taxon>Pentapetalae</taxon>
        <taxon>asterids</taxon>
        <taxon>lamiids</taxon>
        <taxon>Lamiales</taxon>
        <taxon>Pedaliaceae</taxon>
        <taxon>Sesamum</taxon>
    </lineage>
</organism>
<dbReference type="PANTHER" id="PTHR33646">
    <property type="entry name" value="GB|AAF00631.1"/>
    <property type="match status" value="1"/>
</dbReference>
<evidence type="ECO:0000313" key="4">
    <source>
        <dbReference type="Proteomes" id="UP001289374"/>
    </source>
</evidence>
<dbReference type="EMBL" id="JACGWL010000004">
    <property type="protein sequence ID" value="KAK4405002.1"/>
    <property type="molecule type" value="Genomic_DNA"/>
</dbReference>
<feature type="domain" description="DUF6821" evidence="2">
    <location>
        <begin position="88"/>
        <end position="172"/>
    </location>
</feature>
<keyword evidence="1" id="KW-0472">Membrane</keyword>
<keyword evidence="1" id="KW-0812">Transmembrane</keyword>
<keyword evidence="1" id="KW-1133">Transmembrane helix</keyword>
<protein>
    <recommendedName>
        <fullName evidence="2">DUF6821 domain-containing protein</fullName>
    </recommendedName>
</protein>
<sequence>MDYFICPPQLLPKTIHPPQPTIPHLQLPDHQPLLTKTPLPIPPAQASARINTSFTTSADQHPVSPDKFYETGLMMTLDSKTTWVIMPQAQTEGAGVFHFQEKKDPCKDDSITSVIKKNDKKLLFELEGGFNIWKWSFNGLGAICSFGVAAATFCLIINFSTHRNKNILTRIRAFNFRFTTVTRFISQHPSCFLRHYFSHSVMNLLLDQTIHPVRMKQVIHQASMLSEAGRGVGITTSGGGYYDDAAV</sequence>
<comment type="caution">
    <text evidence="3">The sequence shown here is derived from an EMBL/GenBank/DDBJ whole genome shotgun (WGS) entry which is preliminary data.</text>
</comment>
<dbReference type="InterPro" id="IPR045883">
    <property type="entry name" value="At4g13530-like"/>
</dbReference>
<dbReference type="PANTHER" id="PTHR33646:SF2">
    <property type="entry name" value="F20H23.8 PROTEIN"/>
    <property type="match status" value="1"/>
</dbReference>